<evidence type="ECO:0000313" key="1">
    <source>
        <dbReference type="EMBL" id="KAG8229428.1"/>
    </source>
</evidence>
<proteinExistence type="predicted"/>
<dbReference type="PANTHER" id="PTHR47331">
    <property type="entry name" value="PHD-TYPE DOMAIN-CONTAINING PROTEIN"/>
    <property type="match status" value="1"/>
</dbReference>
<dbReference type="Proteomes" id="UP000792457">
    <property type="component" value="Unassembled WGS sequence"/>
</dbReference>
<evidence type="ECO:0000313" key="2">
    <source>
        <dbReference type="Proteomes" id="UP000792457"/>
    </source>
</evidence>
<accession>A0A8K0P1U8</accession>
<dbReference type="OrthoDB" id="5876180at2759"/>
<evidence type="ECO:0008006" key="3">
    <source>
        <dbReference type="Google" id="ProtNLM"/>
    </source>
</evidence>
<dbReference type="EMBL" id="KZ308428">
    <property type="protein sequence ID" value="KAG8229428.1"/>
    <property type="molecule type" value="Genomic_DNA"/>
</dbReference>
<reference evidence="1" key="1">
    <citation type="submission" date="2013-04" db="EMBL/GenBank/DDBJ databases">
        <authorList>
            <person name="Qu J."/>
            <person name="Murali S.C."/>
            <person name="Bandaranaike D."/>
            <person name="Bellair M."/>
            <person name="Blankenburg K."/>
            <person name="Chao H."/>
            <person name="Dinh H."/>
            <person name="Doddapaneni H."/>
            <person name="Downs B."/>
            <person name="Dugan-Rocha S."/>
            <person name="Elkadiri S."/>
            <person name="Gnanaolivu R.D."/>
            <person name="Hernandez B."/>
            <person name="Javaid M."/>
            <person name="Jayaseelan J.C."/>
            <person name="Lee S."/>
            <person name="Li M."/>
            <person name="Ming W."/>
            <person name="Munidasa M."/>
            <person name="Muniz J."/>
            <person name="Nguyen L."/>
            <person name="Ongeri F."/>
            <person name="Osuji N."/>
            <person name="Pu L.-L."/>
            <person name="Puazo M."/>
            <person name="Qu C."/>
            <person name="Quiroz J."/>
            <person name="Raj R."/>
            <person name="Weissenberger G."/>
            <person name="Xin Y."/>
            <person name="Zou X."/>
            <person name="Han Y."/>
            <person name="Richards S."/>
            <person name="Worley K."/>
            <person name="Muzny D."/>
            <person name="Gibbs R."/>
        </authorList>
    </citation>
    <scope>NUCLEOTIDE SEQUENCE</scope>
    <source>
        <strain evidence="1">Sampled in the wild</strain>
    </source>
</reference>
<dbReference type="AlphaFoldDB" id="A0A8K0P1U8"/>
<name>A0A8K0P1U8_LADFU</name>
<comment type="caution">
    <text evidence="1">The sequence shown here is derived from an EMBL/GenBank/DDBJ whole genome shotgun (WGS) entry which is preliminary data.</text>
</comment>
<sequence length="323" mass="36027">MVDSGSQVSAISSAAVRRLNLPVSPCHGSLFGLSQTPLRRPEGCVVLSLSPLHSSSPVLNTKAVVLPHLTYKLPPVPLPSFIRSSVSHIYMADPEFDKPDSVDLILGVDLLPKIFLGEGGGRKAFEDCNLVLLDSIFGWILMGSIVDSFLGVPPCEASLCVVEELPLVTRTDSNIVLSWLNTPAYKLKIFVANRVSMINDYFPCSIRHYINSVQDPADCASRGIFPRQLPDTTLFWKEPDFLELSEDQWPVENVWKLNLSLLPELKPVNSMMGLVQQENFLIWMDRFSSYVKLVRSFAYVLRFIASIKGEPRQNNFVISGFKL</sequence>
<gene>
    <name evidence="1" type="ORF">J437_LFUL000950</name>
</gene>
<protein>
    <recommendedName>
        <fullName evidence="3">Peptidase aspartic putative domain-containing protein</fullName>
    </recommendedName>
</protein>
<reference evidence="1" key="2">
    <citation type="submission" date="2017-10" db="EMBL/GenBank/DDBJ databases">
        <title>Ladona fulva Genome sequencing and assembly.</title>
        <authorList>
            <person name="Murali S."/>
            <person name="Richards S."/>
            <person name="Bandaranaike D."/>
            <person name="Bellair M."/>
            <person name="Blankenburg K."/>
            <person name="Chao H."/>
            <person name="Dinh H."/>
            <person name="Doddapaneni H."/>
            <person name="Dugan-Rocha S."/>
            <person name="Elkadiri S."/>
            <person name="Gnanaolivu R."/>
            <person name="Hernandez B."/>
            <person name="Skinner E."/>
            <person name="Javaid M."/>
            <person name="Lee S."/>
            <person name="Li M."/>
            <person name="Ming W."/>
            <person name="Munidasa M."/>
            <person name="Muniz J."/>
            <person name="Nguyen L."/>
            <person name="Hughes D."/>
            <person name="Osuji N."/>
            <person name="Pu L.-L."/>
            <person name="Puazo M."/>
            <person name="Qu C."/>
            <person name="Quiroz J."/>
            <person name="Raj R."/>
            <person name="Weissenberger G."/>
            <person name="Xin Y."/>
            <person name="Zou X."/>
            <person name="Han Y."/>
            <person name="Worley K."/>
            <person name="Muzny D."/>
            <person name="Gibbs R."/>
        </authorList>
    </citation>
    <scope>NUCLEOTIDE SEQUENCE</scope>
    <source>
        <strain evidence="1">Sampled in the wild</strain>
    </source>
</reference>
<organism evidence="1 2">
    <name type="scientific">Ladona fulva</name>
    <name type="common">Scarce chaser dragonfly</name>
    <name type="synonym">Libellula fulva</name>
    <dbReference type="NCBI Taxonomy" id="123851"/>
    <lineage>
        <taxon>Eukaryota</taxon>
        <taxon>Metazoa</taxon>
        <taxon>Ecdysozoa</taxon>
        <taxon>Arthropoda</taxon>
        <taxon>Hexapoda</taxon>
        <taxon>Insecta</taxon>
        <taxon>Pterygota</taxon>
        <taxon>Palaeoptera</taxon>
        <taxon>Odonata</taxon>
        <taxon>Epiprocta</taxon>
        <taxon>Anisoptera</taxon>
        <taxon>Libelluloidea</taxon>
        <taxon>Libellulidae</taxon>
        <taxon>Ladona</taxon>
    </lineage>
</organism>
<keyword evidence="2" id="KW-1185">Reference proteome</keyword>